<sequence length="184" mass="19443">MSSARPLAPTAPPPPGGSLDRWGRGSSAGRQPAPPAAPAAPLGGAEGLSEASRWLGGPARGPRGGARAPAGRAGGRPPPPEAPAAPKPERVESKGSSGGGTVDEAKPMEALRDRLVDWTIVFSERFELCVFLREIVGQMTFSAFGPLGIPLLRLYLVLAPWKIARCRFRRSRITRGESTLYCWP</sequence>
<gene>
    <name evidence="2" type="ORF">PCOR1329_LOCUS40416</name>
</gene>
<evidence type="ECO:0000313" key="2">
    <source>
        <dbReference type="EMBL" id="CAK0847124.1"/>
    </source>
</evidence>
<accession>A0ABN9TMM2</accession>
<dbReference type="EMBL" id="CAUYUJ010014873">
    <property type="protein sequence ID" value="CAK0847124.1"/>
    <property type="molecule type" value="Genomic_DNA"/>
</dbReference>
<comment type="caution">
    <text evidence="2">The sequence shown here is derived from an EMBL/GenBank/DDBJ whole genome shotgun (WGS) entry which is preliminary data.</text>
</comment>
<protein>
    <recommendedName>
        <fullName evidence="4">Autophagy-related protein 9</fullName>
    </recommendedName>
</protein>
<organism evidence="2 3">
    <name type="scientific">Prorocentrum cordatum</name>
    <dbReference type="NCBI Taxonomy" id="2364126"/>
    <lineage>
        <taxon>Eukaryota</taxon>
        <taxon>Sar</taxon>
        <taxon>Alveolata</taxon>
        <taxon>Dinophyceae</taxon>
        <taxon>Prorocentrales</taxon>
        <taxon>Prorocentraceae</taxon>
        <taxon>Prorocentrum</taxon>
    </lineage>
</organism>
<feature type="compositionally biased region" description="Pro residues" evidence="1">
    <location>
        <begin position="76"/>
        <end position="86"/>
    </location>
</feature>
<dbReference type="Proteomes" id="UP001189429">
    <property type="component" value="Unassembled WGS sequence"/>
</dbReference>
<evidence type="ECO:0000313" key="3">
    <source>
        <dbReference type="Proteomes" id="UP001189429"/>
    </source>
</evidence>
<keyword evidence="3" id="KW-1185">Reference proteome</keyword>
<evidence type="ECO:0008006" key="4">
    <source>
        <dbReference type="Google" id="ProtNLM"/>
    </source>
</evidence>
<proteinExistence type="predicted"/>
<reference evidence="2" key="1">
    <citation type="submission" date="2023-10" db="EMBL/GenBank/DDBJ databases">
        <authorList>
            <person name="Chen Y."/>
            <person name="Shah S."/>
            <person name="Dougan E. K."/>
            <person name="Thang M."/>
            <person name="Chan C."/>
        </authorList>
    </citation>
    <scope>NUCLEOTIDE SEQUENCE [LARGE SCALE GENOMIC DNA]</scope>
</reference>
<name>A0ABN9TMM2_9DINO</name>
<feature type="region of interest" description="Disordered" evidence="1">
    <location>
        <begin position="1"/>
        <end position="105"/>
    </location>
</feature>
<feature type="compositionally biased region" description="Low complexity" evidence="1">
    <location>
        <begin position="39"/>
        <end position="57"/>
    </location>
</feature>
<evidence type="ECO:0000256" key="1">
    <source>
        <dbReference type="SAM" id="MobiDB-lite"/>
    </source>
</evidence>